<protein>
    <submittedName>
        <fullName evidence="1">NADP-dependent 3-hydroxy acid dehydrogenase YdfG</fullName>
    </submittedName>
</protein>
<name>A0ABU1N8B0_9BURK</name>
<accession>A0ABU1N8B0</accession>
<comment type="caution">
    <text evidence="1">The sequence shown here is derived from an EMBL/GenBank/DDBJ whole genome shotgun (WGS) entry which is preliminary data.</text>
</comment>
<proteinExistence type="predicted"/>
<evidence type="ECO:0000313" key="2">
    <source>
        <dbReference type="Proteomes" id="UP001184230"/>
    </source>
</evidence>
<evidence type="ECO:0000313" key="1">
    <source>
        <dbReference type="EMBL" id="MDR6534674.1"/>
    </source>
</evidence>
<gene>
    <name evidence="1" type="ORF">J2739_000434</name>
</gene>
<organism evidence="1 2">
    <name type="scientific">Variovorax soli</name>
    <dbReference type="NCBI Taxonomy" id="376815"/>
    <lineage>
        <taxon>Bacteria</taxon>
        <taxon>Pseudomonadati</taxon>
        <taxon>Pseudomonadota</taxon>
        <taxon>Betaproteobacteria</taxon>
        <taxon>Burkholderiales</taxon>
        <taxon>Comamonadaceae</taxon>
        <taxon>Variovorax</taxon>
    </lineage>
</organism>
<sequence length="65" mass="7347">MHRPGLRHLGIEHRDQLPGLQPRVAFYDANQIPADSMARPVVHALEQPANVDINEVVLRPVSQEF</sequence>
<reference evidence="1 2" key="1">
    <citation type="submission" date="2023-07" db="EMBL/GenBank/DDBJ databases">
        <title>Sorghum-associated microbial communities from plants grown in Nebraska, USA.</title>
        <authorList>
            <person name="Schachtman D."/>
        </authorList>
    </citation>
    <scope>NUCLEOTIDE SEQUENCE [LARGE SCALE GENOMIC DNA]</scope>
    <source>
        <strain evidence="1 2">DS1781</strain>
    </source>
</reference>
<dbReference type="EMBL" id="JAVDRF010000001">
    <property type="protein sequence ID" value="MDR6534674.1"/>
    <property type="molecule type" value="Genomic_DNA"/>
</dbReference>
<keyword evidence="2" id="KW-1185">Reference proteome</keyword>
<dbReference type="Proteomes" id="UP001184230">
    <property type="component" value="Unassembled WGS sequence"/>
</dbReference>